<dbReference type="InterPro" id="IPR001763">
    <property type="entry name" value="Rhodanese-like_dom"/>
</dbReference>
<dbReference type="RefSeq" id="WP_377089537.1">
    <property type="nucleotide sequence ID" value="NZ_JBHSJL010000014.1"/>
</dbReference>
<accession>A0ABW4ZDP4</accession>
<dbReference type="CDD" id="cd00158">
    <property type="entry name" value="RHOD"/>
    <property type="match status" value="1"/>
</dbReference>
<proteinExistence type="predicted"/>
<organism evidence="2 3">
    <name type="scientific">Rubritalea tangerina</name>
    <dbReference type="NCBI Taxonomy" id="430798"/>
    <lineage>
        <taxon>Bacteria</taxon>
        <taxon>Pseudomonadati</taxon>
        <taxon>Verrucomicrobiota</taxon>
        <taxon>Verrucomicrobiia</taxon>
        <taxon>Verrucomicrobiales</taxon>
        <taxon>Rubritaleaceae</taxon>
        <taxon>Rubritalea</taxon>
    </lineage>
</organism>
<protein>
    <submittedName>
        <fullName evidence="2">Rhodanese-like domain-containing protein</fullName>
    </submittedName>
</protein>
<evidence type="ECO:0000259" key="1">
    <source>
        <dbReference type="PROSITE" id="PS50206"/>
    </source>
</evidence>
<keyword evidence="3" id="KW-1185">Reference proteome</keyword>
<dbReference type="Proteomes" id="UP001597389">
    <property type="component" value="Unassembled WGS sequence"/>
</dbReference>
<sequence length="185" mass="21153">MKMQVIIVGAVLAASAMGKEAGVKQQVAKVDFIGFTQMSEEVRAYRELRRVSIEQFNTMAKEEGTVILDTRSKRNFDGRRIKGAVHLNFSEFSEEKLAKLIPDKNTRILIYCNNNFKDDPQTMMLKSAPLALNIPTFINLYGYGYKNVYELSDYLSVKDPRVQFEGDVVRAEKKQMSRLAIQKKE</sequence>
<dbReference type="PROSITE" id="PS50206">
    <property type="entry name" value="RHODANESE_3"/>
    <property type="match status" value="1"/>
</dbReference>
<dbReference type="SUPFAM" id="SSF52821">
    <property type="entry name" value="Rhodanese/Cell cycle control phosphatase"/>
    <property type="match status" value="1"/>
</dbReference>
<comment type="caution">
    <text evidence="2">The sequence shown here is derived from an EMBL/GenBank/DDBJ whole genome shotgun (WGS) entry which is preliminary data.</text>
</comment>
<dbReference type="Gene3D" id="3.40.250.10">
    <property type="entry name" value="Rhodanese-like domain"/>
    <property type="match status" value="1"/>
</dbReference>
<dbReference type="InterPro" id="IPR036873">
    <property type="entry name" value="Rhodanese-like_dom_sf"/>
</dbReference>
<evidence type="ECO:0000313" key="3">
    <source>
        <dbReference type="Proteomes" id="UP001597389"/>
    </source>
</evidence>
<feature type="domain" description="Rhodanese" evidence="1">
    <location>
        <begin position="61"/>
        <end position="113"/>
    </location>
</feature>
<dbReference type="EMBL" id="JBHUJB010000049">
    <property type="protein sequence ID" value="MFD2159646.1"/>
    <property type="molecule type" value="Genomic_DNA"/>
</dbReference>
<name>A0ABW4ZDP4_9BACT</name>
<reference evidence="3" key="1">
    <citation type="journal article" date="2019" name="Int. J. Syst. Evol. Microbiol.">
        <title>The Global Catalogue of Microorganisms (GCM) 10K type strain sequencing project: providing services to taxonomists for standard genome sequencing and annotation.</title>
        <authorList>
            <consortium name="The Broad Institute Genomics Platform"/>
            <consortium name="The Broad Institute Genome Sequencing Center for Infectious Disease"/>
            <person name="Wu L."/>
            <person name="Ma J."/>
        </authorList>
    </citation>
    <scope>NUCLEOTIDE SEQUENCE [LARGE SCALE GENOMIC DNA]</scope>
    <source>
        <strain evidence="3">CCUG 57942</strain>
    </source>
</reference>
<gene>
    <name evidence="2" type="ORF">ACFSW8_12115</name>
</gene>
<evidence type="ECO:0000313" key="2">
    <source>
        <dbReference type="EMBL" id="MFD2159646.1"/>
    </source>
</evidence>
<dbReference type="Pfam" id="PF00581">
    <property type="entry name" value="Rhodanese"/>
    <property type="match status" value="1"/>
</dbReference>